<feature type="binding site" evidence="2">
    <location>
        <begin position="49"/>
        <end position="51"/>
    </location>
    <ligand>
        <name>substrate</name>
    </ligand>
</feature>
<feature type="binding site" evidence="2">
    <location>
        <position position="26"/>
    </location>
    <ligand>
        <name>substrate</name>
    </ligand>
</feature>
<feature type="active site" description="Proton donor" evidence="1">
    <location>
        <position position="133"/>
    </location>
</feature>
<feature type="binding site" evidence="2">
    <location>
        <position position="120"/>
    </location>
    <ligand>
        <name>substrate</name>
    </ligand>
</feature>
<evidence type="ECO:0000256" key="1">
    <source>
        <dbReference type="PIRSR" id="PIRSR600888-1"/>
    </source>
</evidence>
<dbReference type="Pfam" id="PF00908">
    <property type="entry name" value="dTDP_sugar_isom"/>
    <property type="match status" value="1"/>
</dbReference>
<gene>
    <name evidence="5" type="ORF">Calla_2333</name>
</gene>
<dbReference type="KEGG" id="clc:Calla_2333"/>
<evidence type="ECO:0000256" key="4">
    <source>
        <dbReference type="RuleBase" id="RU364069"/>
    </source>
</evidence>
<comment type="catalytic activity">
    <reaction evidence="4">
        <text>dTDP-4-dehydro-6-deoxy-alpha-D-glucose = dTDP-4-dehydro-beta-L-rhamnose</text>
        <dbReference type="Rhea" id="RHEA:16969"/>
        <dbReference type="ChEBI" id="CHEBI:57649"/>
        <dbReference type="ChEBI" id="CHEBI:62830"/>
        <dbReference type="EC" id="5.1.3.13"/>
    </reaction>
</comment>
<comment type="function">
    <text evidence="4">Catalyzes the epimerization of the C3' and C5'positions of dTDP-6-deoxy-D-xylo-4-hexulose, forming dTDP-6-deoxy-L-lyxo-4-hexulose.</text>
</comment>
<evidence type="ECO:0000256" key="2">
    <source>
        <dbReference type="PIRSR" id="PIRSR600888-2"/>
    </source>
</evidence>
<dbReference type="GO" id="GO:0019305">
    <property type="term" value="P:dTDP-rhamnose biosynthetic process"/>
    <property type="evidence" value="ECO:0007669"/>
    <property type="project" value="UniProtKB-UniRule"/>
</dbReference>
<dbReference type="GO" id="GO:0008830">
    <property type="term" value="F:dTDP-4-dehydrorhamnose 3,5-epimerase activity"/>
    <property type="evidence" value="ECO:0007669"/>
    <property type="project" value="UniProtKB-UniRule"/>
</dbReference>
<organism evidence="5 6">
    <name type="scientific">Caldicellulosiruptor acetigenus 6A</name>
    <dbReference type="NCBI Taxonomy" id="632516"/>
    <lineage>
        <taxon>Bacteria</taxon>
        <taxon>Bacillati</taxon>
        <taxon>Bacillota</taxon>
        <taxon>Bacillota incertae sedis</taxon>
        <taxon>Caldicellulosiruptorales</taxon>
        <taxon>Caldicellulosiruptoraceae</taxon>
        <taxon>Caldicellulosiruptor</taxon>
    </lineage>
</organism>
<feature type="binding site" evidence="2">
    <location>
        <position position="61"/>
    </location>
    <ligand>
        <name>substrate</name>
    </ligand>
</feature>
<protein>
    <recommendedName>
        <fullName evidence="4">dTDP-4-dehydrorhamnose 3,5-epimerase</fullName>
        <ecNumber evidence="4">5.1.3.13</ecNumber>
    </recommendedName>
    <alternativeName>
        <fullName evidence="4">Thymidine diphospho-4-keto-rhamnose 3,5-epimerase</fullName>
    </alternativeName>
</protein>
<dbReference type="EC" id="5.1.3.13" evidence="4"/>
<name>G2PXZ7_9FIRM</name>
<evidence type="ECO:0000256" key="3">
    <source>
        <dbReference type="PIRSR" id="PIRSR600888-3"/>
    </source>
</evidence>
<dbReference type="SUPFAM" id="SSF51182">
    <property type="entry name" value="RmlC-like cupins"/>
    <property type="match status" value="1"/>
</dbReference>
<dbReference type="RefSeq" id="WP_014043315.1">
    <property type="nucleotide sequence ID" value="NC_015949.1"/>
</dbReference>
<comment type="similarity">
    <text evidence="4">Belongs to the dTDP-4-dehydrorhamnose 3,5-epimerase family.</text>
</comment>
<proteinExistence type="inferred from homology"/>
<feature type="binding site" evidence="2">
    <location>
        <position position="73"/>
    </location>
    <ligand>
        <name>substrate</name>
    </ligand>
</feature>
<dbReference type="HOGENOM" id="CLU_090940_1_1_9"/>
<dbReference type="NCBIfam" id="TIGR01221">
    <property type="entry name" value="rmlC"/>
    <property type="match status" value="1"/>
</dbReference>
<dbReference type="AlphaFoldDB" id="G2PXZ7"/>
<dbReference type="PANTHER" id="PTHR21047:SF2">
    <property type="entry name" value="THYMIDINE DIPHOSPHO-4-KETO-RHAMNOSE 3,5-EPIMERASE"/>
    <property type="match status" value="1"/>
</dbReference>
<dbReference type="InterPro" id="IPR000888">
    <property type="entry name" value="RmlC-like"/>
</dbReference>
<feature type="site" description="Participates in a stacking interaction with the thymidine ring of dTDP-4-oxo-6-deoxyglucose" evidence="3">
    <location>
        <position position="139"/>
    </location>
</feature>
<dbReference type="GO" id="GO:0000271">
    <property type="term" value="P:polysaccharide biosynthetic process"/>
    <property type="evidence" value="ECO:0007669"/>
    <property type="project" value="TreeGrafter"/>
</dbReference>
<dbReference type="InterPro" id="IPR014710">
    <property type="entry name" value="RmlC-like_jellyroll"/>
</dbReference>
<feature type="binding site" evidence="2">
    <location>
        <position position="167"/>
    </location>
    <ligand>
        <name>substrate</name>
    </ligand>
</feature>
<dbReference type="Gene3D" id="2.60.120.10">
    <property type="entry name" value="Jelly Rolls"/>
    <property type="match status" value="1"/>
</dbReference>
<dbReference type="UniPathway" id="UPA00124"/>
<dbReference type="GO" id="GO:0005829">
    <property type="term" value="C:cytosol"/>
    <property type="evidence" value="ECO:0007669"/>
    <property type="project" value="TreeGrafter"/>
</dbReference>
<comment type="subunit">
    <text evidence="4">Homodimer.</text>
</comment>
<dbReference type="Proteomes" id="UP000009257">
    <property type="component" value="Chromosome"/>
</dbReference>
<dbReference type="EMBL" id="CP003001">
    <property type="protein sequence ID" value="AEM74864.1"/>
    <property type="molecule type" value="Genomic_DNA"/>
</dbReference>
<dbReference type="PANTHER" id="PTHR21047">
    <property type="entry name" value="DTDP-6-DEOXY-D-GLUCOSE-3,5 EPIMERASE"/>
    <property type="match status" value="1"/>
</dbReference>
<sequence>MAKFKKIETPIKDLYIIEPTVFEDNRGFFMESWNEKEFNEIGLNIKFVQDNHSRSKKGVLRGLHFQEPYPQGKLVRVIRGAVFDVAVDIREDSPTFKKWFGIVLDEHNRRMLYIPEGFLHGFLTLSEWADVLYKATEYYYKEYDRGIIWYDPDLEIKWPLEEYGIDKPILSEKDSQLPTFEEWLRMKKERKKL</sequence>
<evidence type="ECO:0000313" key="5">
    <source>
        <dbReference type="EMBL" id="AEM74864.1"/>
    </source>
</evidence>
<feature type="binding site" evidence="2">
    <location>
        <position position="31"/>
    </location>
    <ligand>
        <name>substrate</name>
    </ligand>
</feature>
<evidence type="ECO:0000313" key="6">
    <source>
        <dbReference type="Proteomes" id="UP000009257"/>
    </source>
</evidence>
<feature type="binding site" evidence="2">
    <location>
        <position position="144"/>
    </location>
    <ligand>
        <name>substrate</name>
    </ligand>
</feature>
<dbReference type="CDD" id="cd00438">
    <property type="entry name" value="cupin_RmlC"/>
    <property type="match status" value="1"/>
</dbReference>
<comment type="pathway">
    <text evidence="4">Carbohydrate biosynthesis; dTDP-L-rhamnose biosynthesis.</text>
</comment>
<keyword evidence="4" id="KW-0413">Isomerase</keyword>
<accession>G2PXZ7</accession>
<reference evidence="5 6" key="1">
    <citation type="submission" date="2011-08" db="EMBL/GenBank/DDBJ databases">
        <title>Complete sequence of Caldicellulosiruptor lactoaceticus 6A.</title>
        <authorList>
            <consortium name="US DOE Joint Genome Institute"/>
            <person name="Lucas S."/>
            <person name="Han J."/>
            <person name="Lapidus A."/>
            <person name="Cheng J.-F."/>
            <person name="Goodwin L."/>
            <person name="Pitluck S."/>
            <person name="Peters L."/>
            <person name="Davenport K."/>
            <person name="Detter J.C."/>
            <person name="Han C."/>
            <person name="Tapia R."/>
            <person name="Land M."/>
            <person name="Hauser L."/>
            <person name="Kyrpides N."/>
            <person name="Ivanova N."/>
            <person name="Ovchinnikova G."/>
            <person name="Pagani I."/>
            <person name="Blumer-Schuette S.E."/>
            <person name="Kelly R.M."/>
            <person name="Woyke T."/>
        </authorList>
    </citation>
    <scope>NUCLEOTIDE SEQUENCE [LARGE SCALE GENOMIC DNA]</scope>
    <source>
        <strain evidence="5 6">6A</strain>
    </source>
</reference>
<dbReference type="InterPro" id="IPR011051">
    <property type="entry name" value="RmlC_Cupin_sf"/>
</dbReference>
<feature type="active site" description="Proton acceptor" evidence="1">
    <location>
        <position position="64"/>
    </location>
</feature>